<evidence type="ECO:0000256" key="1">
    <source>
        <dbReference type="ARBA" id="ARBA00022729"/>
    </source>
</evidence>
<dbReference type="PANTHER" id="PTHR32099">
    <property type="entry name" value="CYSTEINE-RICH REPEAT SECRETORY PROTEIN"/>
    <property type="match status" value="1"/>
</dbReference>
<sequence length="113" mass="13024">MRMVLCLSPQSNFSNSSFSKNLNYLVSSIHCLTSNTYCFYNLSVGTDSDQERVEAIGFCNRVLFRVDCLKCIAQATKNLTTNCIFRYSNKPIFKKPKTFPVLEALNPEQRHRR</sequence>
<dbReference type="InterPro" id="IPR038408">
    <property type="entry name" value="GNK2_sf"/>
</dbReference>
<dbReference type="STRING" id="81972.D7L4G6"/>
<evidence type="ECO:0000256" key="2">
    <source>
        <dbReference type="ARBA" id="ARBA00022737"/>
    </source>
</evidence>
<dbReference type="PANTHER" id="PTHR32099:SF51">
    <property type="entry name" value="CYSTEINE-RICH RECEPTOR-LIKE PROTEIN KINASE 25 ISOFORM X1"/>
    <property type="match status" value="1"/>
</dbReference>
<proteinExistence type="predicted"/>
<dbReference type="InterPro" id="IPR002902">
    <property type="entry name" value="GNK2"/>
</dbReference>
<dbReference type="Pfam" id="PF01657">
    <property type="entry name" value="Stress-antifung"/>
    <property type="match status" value="1"/>
</dbReference>
<protein>
    <recommendedName>
        <fullName evidence="3">Gnk2-homologous domain-containing protein</fullName>
    </recommendedName>
</protein>
<keyword evidence="1" id="KW-0732">Signal</keyword>
<dbReference type="PROSITE" id="PS51473">
    <property type="entry name" value="GNK2"/>
    <property type="match status" value="1"/>
</dbReference>
<dbReference type="HOGENOM" id="CLU_2136903_0_0_1"/>
<evidence type="ECO:0000259" key="3">
    <source>
        <dbReference type="PROSITE" id="PS51473"/>
    </source>
</evidence>
<gene>
    <name evidence="4" type="ORF">ARALYDRAFT_899807</name>
</gene>
<feature type="domain" description="Gnk2-homologous" evidence="3">
    <location>
        <begin position="1"/>
        <end position="107"/>
    </location>
</feature>
<evidence type="ECO:0000313" key="5">
    <source>
        <dbReference type="Proteomes" id="UP000008694"/>
    </source>
</evidence>
<dbReference type="AlphaFoldDB" id="D7L4G6"/>
<keyword evidence="5" id="KW-1185">Reference proteome</keyword>
<name>D7L4G6_ARALL</name>
<organism evidence="5">
    <name type="scientific">Arabidopsis lyrata subsp. lyrata</name>
    <name type="common">Lyre-leaved rock-cress</name>
    <dbReference type="NCBI Taxonomy" id="81972"/>
    <lineage>
        <taxon>Eukaryota</taxon>
        <taxon>Viridiplantae</taxon>
        <taxon>Streptophyta</taxon>
        <taxon>Embryophyta</taxon>
        <taxon>Tracheophyta</taxon>
        <taxon>Spermatophyta</taxon>
        <taxon>Magnoliopsida</taxon>
        <taxon>eudicotyledons</taxon>
        <taxon>Gunneridae</taxon>
        <taxon>Pentapetalae</taxon>
        <taxon>rosids</taxon>
        <taxon>malvids</taxon>
        <taxon>Brassicales</taxon>
        <taxon>Brassicaceae</taxon>
        <taxon>Camelineae</taxon>
        <taxon>Arabidopsis</taxon>
    </lineage>
</organism>
<dbReference type="Gramene" id="scaffold_303777.1">
    <property type="protein sequence ID" value="scaffold_303777.1"/>
    <property type="gene ID" value="scaffold_303777.1"/>
</dbReference>
<dbReference type="Gene3D" id="3.30.430.20">
    <property type="entry name" value="Gnk2 domain, C-X8-C-X2-C motif"/>
    <property type="match status" value="1"/>
</dbReference>
<dbReference type="EMBL" id="GL348715">
    <property type="protein sequence ID" value="EFH62242.1"/>
    <property type="molecule type" value="Genomic_DNA"/>
</dbReference>
<keyword evidence="2" id="KW-0677">Repeat</keyword>
<accession>D7L4G6</accession>
<reference evidence="5" key="1">
    <citation type="journal article" date="2011" name="Nat. Genet.">
        <title>The Arabidopsis lyrata genome sequence and the basis of rapid genome size change.</title>
        <authorList>
            <person name="Hu T.T."/>
            <person name="Pattyn P."/>
            <person name="Bakker E.G."/>
            <person name="Cao J."/>
            <person name="Cheng J.-F."/>
            <person name="Clark R.M."/>
            <person name="Fahlgren N."/>
            <person name="Fawcett J.A."/>
            <person name="Grimwood J."/>
            <person name="Gundlach H."/>
            <person name="Haberer G."/>
            <person name="Hollister J.D."/>
            <person name="Ossowski S."/>
            <person name="Ottilar R.P."/>
            <person name="Salamov A.A."/>
            <person name="Schneeberger K."/>
            <person name="Spannagl M."/>
            <person name="Wang X."/>
            <person name="Yang L."/>
            <person name="Nasrallah M.E."/>
            <person name="Bergelson J."/>
            <person name="Carrington J.C."/>
            <person name="Gaut B.S."/>
            <person name="Schmutz J."/>
            <person name="Mayer K.F.X."/>
            <person name="Van de Peer Y."/>
            <person name="Grigoriev I.V."/>
            <person name="Nordborg M."/>
            <person name="Weigel D."/>
            <person name="Guo Y.-L."/>
        </authorList>
    </citation>
    <scope>NUCLEOTIDE SEQUENCE [LARGE SCALE GENOMIC DNA]</scope>
    <source>
        <strain evidence="5">cv. MN47</strain>
    </source>
</reference>
<dbReference type="Proteomes" id="UP000008694">
    <property type="component" value="Unassembled WGS sequence"/>
</dbReference>
<evidence type="ECO:0000313" key="4">
    <source>
        <dbReference type="EMBL" id="EFH62242.1"/>
    </source>
</evidence>